<evidence type="ECO:0000256" key="3">
    <source>
        <dbReference type="ARBA" id="ARBA00022692"/>
    </source>
</evidence>
<dbReference type="PANTHER" id="PTHR30341:SF0">
    <property type="entry name" value="NA(+)_H(+) ANTIPORTER NHAA"/>
    <property type="match status" value="1"/>
</dbReference>
<gene>
    <name evidence="6 7" type="primary">nhaA</name>
    <name evidence="7" type="ORF">ICN82_20410</name>
</gene>
<comment type="similarity">
    <text evidence="6">Belongs to the NhaA Na(+)/H(+) (TC 2.A.33) antiporter family.</text>
</comment>
<evidence type="ECO:0000256" key="4">
    <source>
        <dbReference type="ARBA" id="ARBA00022989"/>
    </source>
</evidence>
<keyword evidence="6" id="KW-0406">Ion transport</keyword>
<dbReference type="NCBIfam" id="NF007112">
    <property type="entry name" value="PRK09561.1"/>
    <property type="match status" value="1"/>
</dbReference>
<feature type="transmembrane region" description="Helical" evidence="6">
    <location>
        <begin position="255"/>
        <end position="279"/>
    </location>
</feature>
<dbReference type="GO" id="GO:0015385">
    <property type="term" value="F:sodium:proton antiporter activity"/>
    <property type="evidence" value="ECO:0007669"/>
    <property type="project" value="UniProtKB-UniRule"/>
</dbReference>
<proteinExistence type="inferred from homology"/>
<keyword evidence="6" id="KW-0813">Transport</keyword>
<comment type="caution">
    <text evidence="7">The sequence shown here is derived from an EMBL/GenBank/DDBJ whole genome shotgun (WGS) entry which is preliminary data.</text>
</comment>
<accession>A0A8J7D1B1</accession>
<dbReference type="NCBIfam" id="NF007111">
    <property type="entry name" value="PRK09560.1"/>
    <property type="match status" value="1"/>
</dbReference>
<evidence type="ECO:0000256" key="2">
    <source>
        <dbReference type="ARBA" id="ARBA00022475"/>
    </source>
</evidence>
<organism evidence="7 8">
    <name type="scientific">Mangrovicoccus algicola</name>
    <dbReference type="NCBI Taxonomy" id="2771008"/>
    <lineage>
        <taxon>Bacteria</taxon>
        <taxon>Pseudomonadati</taxon>
        <taxon>Pseudomonadota</taxon>
        <taxon>Alphaproteobacteria</taxon>
        <taxon>Rhodobacterales</taxon>
        <taxon>Paracoccaceae</taxon>
        <taxon>Mangrovicoccus</taxon>
    </lineage>
</organism>
<keyword evidence="6" id="KW-0050">Antiport</keyword>
<evidence type="ECO:0000256" key="1">
    <source>
        <dbReference type="ARBA" id="ARBA00004429"/>
    </source>
</evidence>
<feature type="transmembrane region" description="Helical" evidence="6">
    <location>
        <begin position="12"/>
        <end position="37"/>
    </location>
</feature>
<dbReference type="NCBIfam" id="TIGR00773">
    <property type="entry name" value="NhaA"/>
    <property type="match status" value="1"/>
</dbReference>
<feature type="transmembrane region" description="Helical" evidence="6">
    <location>
        <begin position="126"/>
        <end position="147"/>
    </location>
</feature>
<feature type="transmembrane region" description="Helical" evidence="6">
    <location>
        <begin position="153"/>
        <end position="174"/>
    </location>
</feature>
<feature type="transmembrane region" description="Helical" evidence="6">
    <location>
        <begin position="361"/>
        <end position="380"/>
    </location>
</feature>
<keyword evidence="2 6" id="KW-1003">Cell membrane</keyword>
<feature type="transmembrane region" description="Helical" evidence="6">
    <location>
        <begin position="181"/>
        <end position="199"/>
    </location>
</feature>
<dbReference type="Proteomes" id="UP000609121">
    <property type="component" value="Unassembled WGS sequence"/>
</dbReference>
<feature type="transmembrane region" description="Helical" evidence="6">
    <location>
        <begin position="205"/>
        <end position="234"/>
    </location>
</feature>
<feature type="transmembrane region" description="Helical" evidence="6">
    <location>
        <begin position="328"/>
        <end position="349"/>
    </location>
</feature>
<dbReference type="GO" id="GO:0006885">
    <property type="term" value="P:regulation of pH"/>
    <property type="evidence" value="ECO:0007669"/>
    <property type="project" value="UniProtKB-UniRule"/>
</dbReference>
<reference evidence="7" key="1">
    <citation type="submission" date="2020-09" db="EMBL/GenBank/DDBJ databases">
        <title>A novel bacterium of genus Mangrovicoccus, isolated from South China Sea.</title>
        <authorList>
            <person name="Huang H."/>
            <person name="Mo K."/>
            <person name="Hu Y."/>
        </authorList>
    </citation>
    <scope>NUCLEOTIDE SEQUENCE</scope>
    <source>
        <strain evidence="7">HB182678</strain>
    </source>
</reference>
<evidence type="ECO:0000256" key="5">
    <source>
        <dbReference type="ARBA" id="ARBA00023136"/>
    </source>
</evidence>
<evidence type="ECO:0000313" key="7">
    <source>
        <dbReference type="EMBL" id="MBE3640573.1"/>
    </source>
</evidence>
<keyword evidence="6" id="KW-0915">Sodium</keyword>
<keyword evidence="5 6" id="KW-0472">Membrane</keyword>
<dbReference type="GO" id="GO:0005886">
    <property type="term" value="C:plasma membrane"/>
    <property type="evidence" value="ECO:0007669"/>
    <property type="project" value="UniProtKB-SubCell"/>
</dbReference>
<evidence type="ECO:0000313" key="8">
    <source>
        <dbReference type="Proteomes" id="UP000609121"/>
    </source>
</evidence>
<comment type="subcellular location">
    <subcellularLocation>
        <location evidence="1">Cell inner membrane</location>
        <topology evidence="1">Multi-pass membrane protein</topology>
    </subcellularLocation>
    <subcellularLocation>
        <location evidence="6">Cell membrane</location>
        <topology evidence="6">Multi-pass membrane protein</topology>
    </subcellularLocation>
</comment>
<evidence type="ECO:0000256" key="6">
    <source>
        <dbReference type="HAMAP-Rule" id="MF_01844"/>
    </source>
</evidence>
<comment type="function">
    <text evidence="6">Na(+)/H(+) antiporter that extrudes sodium in exchange for external protons.</text>
</comment>
<keyword evidence="4 6" id="KW-1133">Transmembrane helix</keyword>
<dbReference type="EMBL" id="JACVXA010000106">
    <property type="protein sequence ID" value="MBE3640573.1"/>
    <property type="molecule type" value="Genomic_DNA"/>
</dbReference>
<dbReference type="HAMAP" id="MF_01844">
    <property type="entry name" value="NhaA"/>
    <property type="match status" value="1"/>
</dbReference>
<dbReference type="AlphaFoldDB" id="A0A8J7D1B1"/>
<dbReference type="Gene3D" id="1.20.1530.10">
    <property type="entry name" value="Na+/H+ antiporter like domain"/>
    <property type="match status" value="1"/>
</dbReference>
<protein>
    <recommendedName>
        <fullName evidence="6">Na(+)/H(+) antiporter NhaA</fullName>
    </recommendedName>
    <alternativeName>
        <fullName evidence="6">Sodium/proton antiporter NhaA</fullName>
    </alternativeName>
</protein>
<keyword evidence="3 6" id="KW-0812">Transmembrane</keyword>
<name>A0A8J7D1B1_9RHOB</name>
<keyword evidence="6" id="KW-0739">Sodium transport</keyword>
<feature type="transmembrane region" description="Helical" evidence="6">
    <location>
        <begin position="93"/>
        <end position="114"/>
    </location>
</feature>
<feature type="transmembrane region" description="Helical" evidence="6">
    <location>
        <begin position="291"/>
        <end position="316"/>
    </location>
</feature>
<sequence length="395" mass="41013">MERLDDFLHKDTSAGIVLIIATILALLASNSGLAEAYNHFLHMHMKIEIGTLVIDKGLSHWINDGLMAIFFFLVGLEIKRELVQGDLSSFDKAVLPLFAAIGGMAGPAAIYWAINSGSPETLDGWAIPAATDIAFALGILALVGARAPVSLKILLLAIAIIDDLGAIIIIAAFYSSDMSMVALCVAGLGVIAAVGLNRLGVNRTFPYVACLIFVWVCVLKSGVHATLAGVLVALTVPLTTKDGKEGLAPQMEKGLHVYVSFLILPIFAFANAGVSLSGITADMLLSPVPLGIAAGLFFGKQAGVFLIILAMGATGLARLPKGATYAQLYGLACLTGVGFTMSLFIGGLAFSDETLMNEVRLGVLAGSILSGVVGFAVLYLSGKPAAQEAPQPQAG</sequence>
<dbReference type="InterPro" id="IPR004670">
    <property type="entry name" value="NhaA"/>
</dbReference>
<dbReference type="Pfam" id="PF06965">
    <property type="entry name" value="Na_H_antiport_1"/>
    <property type="match status" value="1"/>
</dbReference>
<dbReference type="InterPro" id="IPR023171">
    <property type="entry name" value="Na/H_antiporter_dom_sf"/>
</dbReference>
<keyword evidence="8" id="KW-1185">Reference proteome</keyword>
<dbReference type="PANTHER" id="PTHR30341">
    <property type="entry name" value="SODIUM ION/PROTON ANTIPORTER NHAA-RELATED"/>
    <property type="match status" value="1"/>
</dbReference>
<comment type="catalytic activity">
    <reaction evidence="6">
        <text>Na(+)(in) + 2 H(+)(out) = Na(+)(out) + 2 H(+)(in)</text>
        <dbReference type="Rhea" id="RHEA:29251"/>
        <dbReference type="ChEBI" id="CHEBI:15378"/>
        <dbReference type="ChEBI" id="CHEBI:29101"/>
    </reaction>
</comment>